<keyword evidence="2" id="KW-0805">Transcription regulation</keyword>
<sequence length="338" mass="37339">MQMASCLSAGPNARFAKLAISITISLQCVYVATNAYNRNEQETRVDKLVSMEIFVAVVEAGSLTAAAERFDISSAMVGKHIRSLETRLATRLLTRTTRRQSLTEIGRQYYEQCRRILLDVKEAESLAEAMTAAPRGVLKVTVPLTYGVEVFAPAMTDYLNAWPDVSLELDLSNRVIDLVEESFDAAVRIGRLADSSFVARPLKPYRMRACASPEYLARAGTPRTPADLAQHECLGFLHWGREGVWRLNGDAQGESPLRAGRFRANNGQALKVAALRGFGLVLQPEALLAKEIARGELVSVLEDYLPPGAPVHLIYPRDRRATPKLTSFIDFVIERFGA</sequence>
<keyword evidence="4" id="KW-0804">Transcription</keyword>
<dbReference type="Proteomes" id="UP000185151">
    <property type="component" value="Unassembled WGS sequence"/>
</dbReference>
<dbReference type="GO" id="GO:0003700">
    <property type="term" value="F:DNA-binding transcription factor activity"/>
    <property type="evidence" value="ECO:0007669"/>
    <property type="project" value="InterPro"/>
</dbReference>
<feature type="domain" description="HTH lysR-type" evidence="5">
    <location>
        <begin position="46"/>
        <end position="103"/>
    </location>
</feature>
<dbReference type="GO" id="GO:0043565">
    <property type="term" value="F:sequence-specific DNA binding"/>
    <property type="evidence" value="ECO:0007669"/>
    <property type="project" value="TreeGrafter"/>
</dbReference>
<dbReference type="InterPro" id="IPR036388">
    <property type="entry name" value="WH-like_DNA-bd_sf"/>
</dbReference>
<organism evidence="6 7">
    <name type="scientific">Paraburkholderia phenazinium</name>
    <dbReference type="NCBI Taxonomy" id="60549"/>
    <lineage>
        <taxon>Bacteria</taxon>
        <taxon>Pseudomonadati</taxon>
        <taxon>Pseudomonadota</taxon>
        <taxon>Betaproteobacteria</taxon>
        <taxon>Burkholderiales</taxon>
        <taxon>Burkholderiaceae</taxon>
        <taxon>Paraburkholderia</taxon>
    </lineage>
</organism>
<dbReference type="CDD" id="cd08477">
    <property type="entry name" value="PBP2_CrgA_like_8"/>
    <property type="match status" value="1"/>
</dbReference>
<evidence type="ECO:0000313" key="7">
    <source>
        <dbReference type="Proteomes" id="UP000185151"/>
    </source>
</evidence>
<dbReference type="InterPro" id="IPR036390">
    <property type="entry name" value="WH_DNA-bd_sf"/>
</dbReference>
<dbReference type="PANTHER" id="PTHR30537:SF5">
    <property type="entry name" value="HTH-TYPE TRANSCRIPTIONAL ACTIVATOR TTDR-RELATED"/>
    <property type="match status" value="1"/>
</dbReference>
<protein>
    <submittedName>
        <fullName evidence="6">Transcriptional regulator, LysR family</fullName>
    </submittedName>
</protein>
<dbReference type="PROSITE" id="PS50931">
    <property type="entry name" value="HTH_LYSR"/>
    <property type="match status" value="1"/>
</dbReference>
<evidence type="ECO:0000256" key="2">
    <source>
        <dbReference type="ARBA" id="ARBA00023015"/>
    </source>
</evidence>
<dbReference type="Gene3D" id="1.10.10.10">
    <property type="entry name" value="Winged helix-like DNA-binding domain superfamily/Winged helix DNA-binding domain"/>
    <property type="match status" value="1"/>
</dbReference>
<dbReference type="Pfam" id="PF00126">
    <property type="entry name" value="HTH_1"/>
    <property type="match status" value="1"/>
</dbReference>
<comment type="similarity">
    <text evidence="1">Belongs to the LysR transcriptional regulatory family.</text>
</comment>
<dbReference type="InterPro" id="IPR000847">
    <property type="entry name" value="LysR_HTH_N"/>
</dbReference>
<gene>
    <name evidence="6" type="ORF">SAMN05444165_4562</name>
</gene>
<dbReference type="Pfam" id="PF03466">
    <property type="entry name" value="LysR_substrate"/>
    <property type="match status" value="1"/>
</dbReference>
<evidence type="ECO:0000256" key="1">
    <source>
        <dbReference type="ARBA" id="ARBA00009437"/>
    </source>
</evidence>
<name>A0A1N6KT46_9BURK</name>
<accession>A0A1N6KT46</accession>
<dbReference type="SUPFAM" id="SSF46785">
    <property type="entry name" value="Winged helix' DNA-binding domain"/>
    <property type="match status" value="1"/>
</dbReference>
<proteinExistence type="inferred from homology"/>
<evidence type="ECO:0000256" key="4">
    <source>
        <dbReference type="ARBA" id="ARBA00023163"/>
    </source>
</evidence>
<evidence type="ECO:0000256" key="3">
    <source>
        <dbReference type="ARBA" id="ARBA00023125"/>
    </source>
</evidence>
<dbReference type="FunFam" id="1.10.10.10:FF:000001">
    <property type="entry name" value="LysR family transcriptional regulator"/>
    <property type="match status" value="1"/>
</dbReference>
<dbReference type="AlphaFoldDB" id="A0A1N6KT46"/>
<dbReference type="GO" id="GO:0006351">
    <property type="term" value="P:DNA-templated transcription"/>
    <property type="evidence" value="ECO:0007669"/>
    <property type="project" value="TreeGrafter"/>
</dbReference>
<evidence type="ECO:0000313" key="6">
    <source>
        <dbReference type="EMBL" id="SIO59556.1"/>
    </source>
</evidence>
<dbReference type="Gene3D" id="3.40.190.290">
    <property type="match status" value="1"/>
</dbReference>
<evidence type="ECO:0000259" key="5">
    <source>
        <dbReference type="PROSITE" id="PS50931"/>
    </source>
</evidence>
<keyword evidence="3" id="KW-0238">DNA-binding</keyword>
<dbReference type="PANTHER" id="PTHR30537">
    <property type="entry name" value="HTH-TYPE TRANSCRIPTIONAL REGULATOR"/>
    <property type="match status" value="1"/>
</dbReference>
<reference evidence="6 7" key="1">
    <citation type="submission" date="2016-11" db="EMBL/GenBank/DDBJ databases">
        <authorList>
            <person name="Jaros S."/>
            <person name="Januszkiewicz K."/>
            <person name="Wedrychowicz H."/>
        </authorList>
    </citation>
    <scope>NUCLEOTIDE SEQUENCE [LARGE SCALE GENOMIC DNA]</scope>
    <source>
        <strain evidence="6 7">GAS95</strain>
    </source>
</reference>
<dbReference type="SUPFAM" id="SSF53850">
    <property type="entry name" value="Periplasmic binding protein-like II"/>
    <property type="match status" value="1"/>
</dbReference>
<dbReference type="InterPro" id="IPR005119">
    <property type="entry name" value="LysR_subst-bd"/>
</dbReference>
<dbReference type="InterPro" id="IPR058163">
    <property type="entry name" value="LysR-type_TF_proteobact-type"/>
</dbReference>
<keyword evidence="7" id="KW-1185">Reference proteome</keyword>
<dbReference type="EMBL" id="FSRU01000002">
    <property type="protein sequence ID" value="SIO59556.1"/>
    <property type="molecule type" value="Genomic_DNA"/>
</dbReference>